<comment type="caution">
    <text evidence="2">The sequence shown here is derived from an EMBL/GenBank/DDBJ whole genome shotgun (WGS) entry which is preliminary data.</text>
</comment>
<dbReference type="Gene3D" id="3.40.50.300">
    <property type="entry name" value="P-loop containing nucleotide triphosphate hydrolases"/>
    <property type="match status" value="1"/>
</dbReference>
<evidence type="ECO:0008006" key="4">
    <source>
        <dbReference type="Google" id="ProtNLM"/>
    </source>
</evidence>
<sequence>MVSGITPLPGNVRLLHIGPHKSGTTALQGAANLARSRLAEQGVSYIGQGRTPVKPVQAVTGRPPMLGGPTPNEEDWQGLVDEVTAAGDQRALISSEFFADAPPENVPRIVEDLGGSQVHVVVTLRPLGKVLPAQWQQYVQNGLRTSYEEWLDIMFNRPHERPNSMFWRRHQQGDIVERWAEAVGPQNMTVIPVDDSDRGMLLRVFEGLLDLPEEFLVPDDRQANRSLSYGEVEMLRSFNREFKDQRMPGSFYSTYIRHGAVKRMKVAYQPPKGSEILTPEWALERAAKLGADSAERISALGVNVIGDLERLSDYPSNRAGTPDPDVSLSPEAAAQAVLGALGAVRRQNAAASGKSTKTGKAGSKKVAPQDQQLRDVTGRQLAGELFTRGVRKGRRVRNRVLGRKGN</sequence>
<dbReference type="Proteomes" id="UP000317422">
    <property type="component" value="Unassembled WGS sequence"/>
</dbReference>
<reference evidence="2 3" key="1">
    <citation type="submission" date="2019-06" db="EMBL/GenBank/DDBJ databases">
        <title>Sequencing the genomes of 1000 actinobacteria strains.</title>
        <authorList>
            <person name="Klenk H.-P."/>
        </authorList>
    </citation>
    <scope>NUCLEOTIDE SEQUENCE [LARGE SCALE GENOMIC DNA]</scope>
    <source>
        <strain evidence="2 3">DSM 45015</strain>
    </source>
</reference>
<feature type="compositionally biased region" description="Low complexity" evidence="1">
    <location>
        <begin position="347"/>
        <end position="365"/>
    </location>
</feature>
<evidence type="ECO:0000256" key="1">
    <source>
        <dbReference type="SAM" id="MobiDB-lite"/>
    </source>
</evidence>
<evidence type="ECO:0000313" key="2">
    <source>
        <dbReference type="EMBL" id="TQN28661.1"/>
    </source>
</evidence>
<evidence type="ECO:0000313" key="3">
    <source>
        <dbReference type="Proteomes" id="UP000317422"/>
    </source>
</evidence>
<feature type="region of interest" description="Disordered" evidence="1">
    <location>
        <begin position="347"/>
        <end position="378"/>
    </location>
</feature>
<protein>
    <recommendedName>
        <fullName evidence="4">Sulfotransferase family protein</fullName>
    </recommendedName>
</protein>
<keyword evidence="3" id="KW-1185">Reference proteome</keyword>
<dbReference type="RefSeq" id="WP_141925680.1">
    <property type="nucleotide sequence ID" value="NZ_VFQC01000002.1"/>
</dbReference>
<dbReference type="SUPFAM" id="SSF52540">
    <property type="entry name" value="P-loop containing nucleoside triphosphate hydrolases"/>
    <property type="match status" value="1"/>
</dbReference>
<dbReference type="OrthoDB" id="5144031at2"/>
<gene>
    <name evidence="2" type="ORF">FHX37_4020</name>
</gene>
<accession>A0A543NA13</accession>
<name>A0A543NA13_9ACTN</name>
<organism evidence="2 3">
    <name type="scientific">Haloactinospora alba</name>
    <dbReference type="NCBI Taxonomy" id="405555"/>
    <lineage>
        <taxon>Bacteria</taxon>
        <taxon>Bacillati</taxon>
        <taxon>Actinomycetota</taxon>
        <taxon>Actinomycetes</taxon>
        <taxon>Streptosporangiales</taxon>
        <taxon>Nocardiopsidaceae</taxon>
        <taxon>Haloactinospora</taxon>
    </lineage>
</organism>
<dbReference type="InterPro" id="IPR027417">
    <property type="entry name" value="P-loop_NTPase"/>
</dbReference>
<dbReference type="AlphaFoldDB" id="A0A543NA13"/>
<dbReference type="EMBL" id="VFQC01000002">
    <property type="protein sequence ID" value="TQN28661.1"/>
    <property type="molecule type" value="Genomic_DNA"/>
</dbReference>
<proteinExistence type="predicted"/>